<dbReference type="InterPro" id="IPR008949">
    <property type="entry name" value="Isoprenoid_synthase_dom_sf"/>
</dbReference>
<dbReference type="RefSeq" id="WP_006274122.1">
    <property type="nucleotide sequence ID" value="NZ_GL883079.1"/>
</dbReference>
<dbReference type="InterPro" id="IPR002060">
    <property type="entry name" value="Squ/phyt_synthse"/>
</dbReference>
<reference evidence="2" key="1">
    <citation type="submission" date="2011-03" db="EMBL/GenBank/DDBJ databases">
        <title>Draft genome sequence of Brevundimonas diminuta.</title>
        <authorList>
            <person name="Brown P.J.B."/>
            <person name="Buechlein A."/>
            <person name="Hemmerich C."/>
            <person name="Brun Y.V."/>
        </authorList>
    </citation>
    <scope>NUCLEOTIDE SEQUENCE [LARGE SCALE GENOMIC DNA]</scope>
    <source>
        <strain evidence="2">C19</strain>
    </source>
</reference>
<dbReference type="HOGENOM" id="CLU_037269_6_1_5"/>
<sequence length="224" mass="25011">MVSSELEPKSEDIRLACAFIPDVERRAGVLALFALLETVREIPERVTEALMGEIRLRWWYEAFEAIGQGRTPHYHPLTELFQRLIPLYGLPVETFLALIEAQMPLLDKGALTLRQAMDVVCGEEAVYQLARMILDAEAEPSSGLQCARMFGFFQLQRSGRLTAGEFGDTELAHLLADMRVDVRGLSTAMAPLALPAVAGLGHRRGYGPLRLRLSLLWTYLTGRV</sequence>
<keyword evidence="2" id="KW-1185">Reference proteome</keyword>
<dbReference type="Pfam" id="PF00494">
    <property type="entry name" value="SQS_PSY"/>
    <property type="match status" value="1"/>
</dbReference>
<accession>F4QQ35</accession>
<evidence type="ECO:0000313" key="1">
    <source>
        <dbReference type="EMBL" id="EGF90322.1"/>
    </source>
</evidence>
<dbReference type="Gene3D" id="1.10.600.10">
    <property type="entry name" value="Farnesyl Diphosphate Synthase"/>
    <property type="match status" value="1"/>
</dbReference>
<organism evidence="1 2">
    <name type="scientific">Asticcacaulis biprosthecium C19</name>
    <dbReference type="NCBI Taxonomy" id="715226"/>
    <lineage>
        <taxon>Bacteria</taxon>
        <taxon>Pseudomonadati</taxon>
        <taxon>Pseudomonadota</taxon>
        <taxon>Alphaproteobacteria</taxon>
        <taxon>Caulobacterales</taxon>
        <taxon>Caulobacteraceae</taxon>
        <taxon>Asticcacaulis</taxon>
    </lineage>
</organism>
<dbReference type="OrthoDB" id="9814909at2"/>
<dbReference type="EMBL" id="GL883079">
    <property type="protein sequence ID" value="EGF90322.1"/>
    <property type="molecule type" value="Genomic_DNA"/>
</dbReference>
<dbReference type="STRING" id="715226.ABI_33400"/>
<dbReference type="Proteomes" id="UP000006512">
    <property type="component" value="Unassembled WGS sequence"/>
</dbReference>
<evidence type="ECO:0000313" key="2">
    <source>
        <dbReference type="Proteomes" id="UP000006512"/>
    </source>
</evidence>
<name>F4QQ35_9CAUL</name>
<dbReference type="eggNOG" id="COG1562">
    <property type="taxonomic scope" value="Bacteria"/>
</dbReference>
<proteinExistence type="predicted"/>
<gene>
    <name evidence="1" type="ORF">ABI_33400</name>
</gene>
<dbReference type="SUPFAM" id="SSF48576">
    <property type="entry name" value="Terpenoid synthases"/>
    <property type="match status" value="1"/>
</dbReference>
<dbReference type="AlphaFoldDB" id="F4QQ35"/>
<protein>
    <submittedName>
        <fullName evidence="1">Squalene</fullName>
    </submittedName>
</protein>